<protein>
    <recommendedName>
        <fullName evidence="2">YCII-related domain-containing protein</fullName>
    </recommendedName>
</protein>
<comment type="similarity">
    <text evidence="1">Belongs to the YciI family.</text>
</comment>
<dbReference type="PANTHER" id="PTHR35174:SF4">
    <property type="entry name" value="BLL7163 PROTEIN"/>
    <property type="match status" value="1"/>
</dbReference>
<dbReference type="AlphaFoldDB" id="A0A2M9C465"/>
<organism evidence="3 4">
    <name type="scientific">Compostimonas suwonensis</name>
    <dbReference type="NCBI Taxonomy" id="1048394"/>
    <lineage>
        <taxon>Bacteria</taxon>
        <taxon>Bacillati</taxon>
        <taxon>Actinomycetota</taxon>
        <taxon>Actinomycetes</taxon>
        <taxon>Micrococcales</taxon>
        <taxon>Microbacteriaceae</taxon>
        <taxon>Compostimonas</taxon>
    </lineage>
</organism>
<dbReference type="RefSeq" id="WP_100343237.1">
    <property type="nucleotide sequence ID" value="NZ_PGFB01000001.1"/>
</dbReference>
<name>A0A2M9C465_9MICO</name>
<evidence type="ECO:0000256" key="1">
    <source>
        <dbReference type="ARBA" id="ARBA00007689"/>
    </source>
</evidence>
<evidence type="ECO:0000313" key="4">
    <source>
        <dbReference type="Proteomes" id="UP000230161"/>
    </source>
</evidence>
<accession>A0A2M9C465</accession>
<dbReference type="Proteomes" id="UP000230161">
    <property type="component" value="Unassembled WGS sequence"/>
</dbReference>
<dbReference type="InterPro" id="IPR005545">
    <property type="entry name" value="YCII"/>
</dbReference>
<dbReference type="Pfam" id="PF03795">
    <property type="entry name" value="YCII"/>
    <property type="match status" value="1"/>
</dbReference>
<dbReference type="OrthoDB" id="668782at2"/>
<gene>
    <name evidence="3" type="ORF">CLV54_0362</name>
</gene>
<sequence>MKFMLILQSDESSPEIAGPSDEALNSMGRYNEELMAAGVILAGEGLHPSSEGVRLEYSGDDRTVTDGPFTESKELIAGFWILQVSSKEEAIEWARRIPLQTGQVEVRQVVGLEEFDQSNEYVQKEKVWREKLGEPRTA</sequence>
<dbReference type="InterPro" id="IPR011008">
    <property type="entry name" value="Dimeric_a/b-barrel"/>
</dbReference>
<dbReference type="SUPFAM" id="SSF54909">
    <property type="entry name" value="Dimeric alpha+beta barrel"/>
    <property type="match status" value="1"/>
</dbReference>
<comment type="caution">
    <text evidence="3">The sequence shown here is derived from an EMBL/GenBank/DDBJ whole genome shotgun (WGS) entry which is preliminary data.</text>
</comment>
<feature type="domain" description="YCII-related" evidence="2">
    <location>
        <begin position="1"/>
        <end position="110"/>
    </location>
</feature>
<dbReference type="EMBL" id="PGFB01000001">
    <property type="protein sequence ID" value="PJJ65330.1"/>
    <property type="molecule type" value="Genomic_DNA"/>
</dbReference>
<dbReference type="Gene3D" id="3.30.70.1060">
    <property type="entry name" value="Dimeric alpha+beta barrel"/>
    <property type="match status" value="1"/>
</dbReference>
<keyword evidence="4" id="KW-1185">Reference proteome</keyword>
<reference evidence="3 4" key="1">
    <citation type="submission" date="2017-11" db="EMBL/GenBank/DDBJ databases">
        <title>Genomic Encyclopedia of Archaeal and Bacterial Type Strains, Phase II (KMG-II): From Individual Species to Whole Genera.</title>
        <authorList>
            <person name="Goeker M."/>
        </authorList>
    </citation>
    <scope>NUCLEOTIDE SEQUENCE [LARGE SCALE GENOMIC DNA]</scope>
    <source>
        <strain evidence="3 4">DSM 25625</strain>
    </source>
</reference>
<proteinExistence type="inferred from homology"/>
<evidence type="ECO:0000259" key="2">
    <source>
        <dbReference type="Pfam" id="PF03795"/>
    </source>
</evidence>
<evidence type="ECO:0000313" key="3">
    <source>
        <dbReference type="EMBL" id="PJJ65330.1"/>
    </source>
</evidence>
<dbReference type="PANTHER" id="PTHR35174">
    <property type="entry name" value="BLL7171 PROTEIN-RELATED"/>
    <property type="match status" value="1"/>
</dbReference>